<feature type="region of interest" description="Disordered" evidence="9">
    <location>
        <begin position="457"/>
        <end position="478"/>
    </location>
</feature>
<protein>
    <recommendedName>
        <fullName evidence="2">site-specific DNA-methyltransferase (adenine-specific)</fullName>
        <ecNumber evidence="2">2.1.1.72</ecNumber>
    </recommendedName>
</protein>
<comment type="similarity">
    <text evidence="1">Belongs to the type-I restriction system S methylase family.</text>
</comment>
<dbReference type="InterPro" id="IPR029063">
    <property type="entry name" value="SAM-dependent_MTases_sf"/>
</dbReference>
<evidence type="ECO:0000313" key="13">
    <source>
        <dbReference type="Proteomes" id="UP001597417"/>
    </source>
</evidence>
<evidence type="ECO:0000259" key="11">
    <source>
        <dbReference type="Pfam" id="PF02384"/>
    </source>
</evidence>
<dbReference type="Pfam" id="PF01420">
    <property type="entry name" value="Methylase_S"/>
    <property type="match status" value="1"/>
</dbReference>
<dbReference type="PROSITE" id="PS00092">
    <property type="entry name" value="N6_MTASE"/>
    <property type="match status" value="1"/>
</dbReference>
<dbReference type="InterPro" id="IPR044946">
    <property type="entry name" value="Restrct_endonuc_typeI_TRD_sf"/>
</dbReference>
<evidence type="ECO:0000256" key="9">
    <source>
        <dbReference type="SAM" id="MobiDB-lite"/>
    </source>
</evidence>
<keyword evidence="4" id="KW-0808">Transferase</keyword>
<evidence type="ECO:0000256" key="8">
    <source>
        <dbReference type="ARBA" id="ARBA00047942"/>
    </source>
</evidence>
<evidence type="ECO:0000256" key="7">
    <source>
        <dbReference type="ARBA" id="ARBA00023125"/>
    </source>
</evidence>
<dbReference type="InterPro" id="IPR000055">
    <property type="entry name" value="Restrct_endonuc_typeI_TRD"/>
</dbReference>
<dbReference type="CDD" id="cd16961">
    <property type="entry name" value="RMtype1_S_TRD-CR_like"/>
    <property type="match status" value="1"/>
</dbReference>
<dbReference type="GO" id="GO:0032259">
    <property type="term" value="P:methylation"/>
    <property type="evidence" value="ECO:0007669"/>
    <property type="project" value="UniProtKB-KW"/>
</dbReference>
<accession>A0ABW5G114</accession>
<evidence type="ECO:0000256" key="1">
    <source>
        <dbReference type="ARBA" id="ARBA00010923"/>
    </source>
</evidence>
<dbReference type="InterPro" id="IPR002052">
    <property type="entry name" value="DNA_methylase_N6_adenine_CS"/>
</dbReference>
<keyword evidence="13" id="KW-1185">Reference proteome</keyword>
<evidence type="ECO:0000256" key="2">
    <source>
        <dbReference type="ARBA" id="ARBA00011900"/>
    </source>
</evidence>
<dbReference type="InterPro" id="IPR003356">
    <property type="entry name" value="DNA_methylase_A-5"/>
</dbReference>
<dbReference type="Proteomes" id="UP001597417">
    <property type="component" value="Unassembled WGS sequence"/>
</dbReference>
<evidence type="ECO:0000256" key="5">
    <source>
        <dbReference type="ARBA" id="ARBA00022691"/>
    </source>
</evidence>
<dbReference type="CDD" id="cd02440">
    <property type="entry name" value="AdoMet_MTases"/>
    <property type="match status" value="1"/>
</dbReference>
<dbReference type="SUPFAM" id="SSF116734">
    <property type="entry name" value="DNA methylase specificity domain"/>
    <property type="match status" value="1"/>
</dbReference>
<organism evidence="12 13">
    <name type="scientific">Amycolatopsis pigmentata</name>
    <dbReference type="NCBI Taxonomy" id="450801"/>
    <lineage>
        <taxon>Bacteria</taxon>
        <taxon>Bacillati</taxon>
        <taxon>Actinomycetota</taxon>
        <taxon>Actinomycetes</taxon>
        <taxon>Pseudonocardiales</taxon>
        <taxon>Pseudonocardiaceae</taxon>
        <taxon>Amycolatopsis</taxon>
    </lineage>
</organism>
<dbReference type="EMBL" id="JBHUKR010000021">
    <property type="protein sequence ID" value="MFD2420983.1"/>
    <property type="molecule type" value="Genomic_DNA"/>
</dbReference>
<dbReference type="Gene3D" id="3.90.220.20">
    <property type="entry name" value="DNA methylase specificity domains"/>
    <property type="match status" value="1"/>
</dbReference>
<reference evidence="13" key="1">
    <citation type="journal article" date="2019" name="Int. J. Syst. Evol. Microbiol.">
        <title>The Global Catalogue of Microorganisms (GCM) 10K type strain sequencing project: providing services to taxonomists for standard genome sequencing and annotation.</title>
        <authorList>
            <consortium name="The Broad Institute Genomics Platform"/>
            <consortium name="The Broad Institute Genome Sequencing Center for Infectious Disease"/>
            <person name="Wu L."/>
            <person name="Ma J."/>
        </authorList>
    </citation>
    <scope>NUCLEOTIDE SEQUENCE [LARGE SCALE GENOMIC DNA]</scope>
    <source>
        <strain evidence="13">CGMCC 4.7645</strain>
    </source>
</reference>
<gene>
    <name evidence="12" type="ORF">ACFSXZ_32115</name>
</gene>
<evidence type="ECO:0000256" key="3">
    <source>
        <dbReference type="ARBA" id="ARBA00022603"/>
    </source>
</evidence>
<dbReference type="PRINTS" id="PR00507">
    <property type="entry name" value="N12N6MTFRASE"/>
</dbReference>
<dbReference type="EC" id="2.1.1.72" evidence="2"/>
<sequence>MVSGQELFDADEIARWLGRRKIASNNLKPGETPGTVYSDRFIRNRGVLTPGTQAEPRIQTTARPDRTSELWRSVDLLRGDFDFMTAVDFLMAMLYLRSTDQELWREIAQQESGHVVGQMLRRVRLPDNDVPLFPNDTSALSSKQMLETIKLLEGMDLEEEELAAAFDTLLERAHRDLGKHGGHFTPRSLVRCMMDIIDPQSADGVHDPSCGSGEFLTAAAQHGVKSLGGQAMNTASLRMTLLNLAVHGGKADLRIGGPEITRGAFGGERFDVILSNPPFSIKLPNNVEEDAWPFGTPPQRIGDFAWLQLAVHKLKPGGRAGVLMPSGTLFRSGREAEIRSSMVEAGVVEGIVALPAGLFASTGIPVSLWVLRTPKHGKADPSEVLFIDATRMGASTRNSQRILRRDEAVRIVHEYRNWREFGSSEEFGQSLGFARPVPIEEIRRNDYNLQPQRYVGEEADLQGSRTDTPSAKSGSVQRTLDKLAERAKRTRAEIDAHLAILHRSAPREWRTVSLGEICDIQAGPGTVNRERGTTVPGWTPLVLPRNIKRGHLSHEELDTVKPETFEKLSNYLLRSGDIVCARSGTLGRHGLVREPEDGWALGPSCMRIRPTRAEVVPEYLVHYLNSAEVNEWIMAQSRGSTAIPHISAVTLRMLVIALPSVATQREIAATMDSIDLHIEQHQRAISATQSLRDLVFPSLSQP</sequence>
<keyword evidence="5" id="KW-0949">S-adenosyl-L-methionine</keyword>
<dbReference type="RefSeq" id="WP_378269319.1">
    <property type="nucleotide sequence ID" value="NZ_JBHUKR010000021.1"/>
</dbReference>
<keyword evidence="3 12" id="KW-0489">Methyltransferase</keyword>
<feature type="domain" description="Type I restriction modification DNA specificity" evidence="10">
    <location>
        <begin position="506"/>
        <end position="681"/>
    </location>
</feature>
<dbReference type="PANTHER" id="PTHR42933">
    <property type="entry name" value="SLR6095 PROTEIN"/>
    <property type="match status" value="1"/>
</dbReference>
<dbReference type="PANTHER" id="PTHR42933:SF3">
    <property type="entry name" value="TYPE I RESTRICTION ENZYME MJAVIII METHYLASE SUBUNIT"/>
    <property type="match status" value="1"/>
</dbReference>
<dbReference type="SUPFAM" id="SSF53335">
    <property type="entry name" value="S-adenosyl-L-methionine-dependent methyltransferases"/>
    <property type="match status" value="1"/>
</dbReference>
<name>A0ABW5G114_9PSEU</name>
<evidence type="ECO:0000256" key="6">
    <source>
        <dbReference type="ARBA" id="ARBA00022747"/>
    </source>
</evidence>
<dbReference type="Gene3D" id="3.40.50.150">
    <property type="entry name" value="Vaccinia Virus protein VP39"/>
    <property type="match status" value="1"/>
</dbReference>
<comment type="caution">
    <text evidence="12">The sequence shown here is derived from an EMBL/GenBank/DDBJ whole genome shotgun (WGS) entry which is preliminary data.</text>
</comment>
<proteinExistence type="inferred from homology"/>
<keyword evidence="6" id="KW-0680">Restriction system</keyword>
<dbReference type="InterPro" id="IPR051537">
    <property type="entry name" value="DNA_Adenine_Mtase"/>
</dbReference>
<keyword evidence="7" id="KW-0238">DNA-binding</keyword>
<evidence type="ECO:0000256" key="4">
    <source>
        <dbReference type="ARBA" id="ARBA00022679"/>
    </source>
</evidence>
<dbReference type="Pfam" id="PF02384">
    <property type="entry name" value="N6_Mtase"/>
    <property type="match status" value="1"/>
</dbReference>
<dbReference type="GO" id="GO:0008168">
    <property type="term" value="F:methyltransferase activity"/>
    <property type="evidence" value="ECO:0007669"/>
    <property type="project" value="UniProtKB-KW"/>
</dbReference>
<feature type="domain" description="DNA methylase adenine-specific" evidence="11">
    <location>
        <begin position="162"/>
        <end position="459"/>
    </location>
</feature>
<evidence type="ECO:0000313" key="12">
    <source>
        <dbReference type="EMBL" id="MFD2420983.1"/>
    </source>
</evidence>
<evidence type="ECO:0000259" key="10">
    <source>
        <dbReference type="Pfam" id="PF01420"/>
    </source>
</evidence>
<feature type="compositionally biased region" description="Polar residues" evidence="9">
    <location>
        <begin position="463"/>
        <end position="478"/>
    </location>
</feature>
<comment type="catalytic activity">
    <reaction evidence="8">
        <text>a 2'-deoxyadenosine in DNA + S-adenosyl-L-methionine = an N(6)-methyl-2'-deoxyadenosine in DNA + S-adenosyl-L-homocysteine + H(+)</text>
        <dbReference type="Rhea" id="RHEA:15197"/>
        <dbReference type="Rhea" id="RHEA-COMP:12418"/>
        <dbReference type="Rhea" id="RHEA-COMP:12419"/>
        <dbReference type="ChEBI" id="CHEBI:15378"/>
        <dbReference type="ChEBI" id="CHEBI:57856"/>
        <dbReference type="ChEBI" id="CHEBI:59789"/>
        <dbReference type="ChEBI" id="CHEBI:90615"/>
        <dbReference type="ChEBI" id="CHEBI:90616"/>
        <dbReference type="EC" id="2.1.1.72"/>
    </reaction>
</comment>